<evidence type="ECO:0000256" key="4">
    <source>
        <dbReference type="ARBA" id="ARBA00022989"/>
    </source>
</evidence>
<feature type="transmembrane region" description="Helical" evidence="6">
    <location>
        <begin position="148"/>
        <end position="168"/>
    </location>
</feature>
<dbReference type="Proteomes" id="UP000260795">
    <property type="component" value="Unassembled WGS sequence"/>
</dbReference>
<sequence>MEKGRQSVSLVKNSIYKGLLNVFNLIVPIFTIPYIYRVLSPEAMGNFEYANTLFYYFNLCGALGIYTYGIREVSRVRDDSEKVNEVYSSLFSIGIFSNLFVCGIFVALAFGVFHDTPLFRLMLIFSLSLIANIFYTEWINEAFEDFRFITIKTAIIRLLYVAAIFLVIKTPDDLWKYAALIVVSNFLNYICSFIYSKRYTHFKLLSIRFSRYDLQKYLPALFFILILRNSNMFYTVLDRIMLGSFESSQSVAYYSVGQRIMDMIRALLITITYVSLPRLSYYLSNDVSLYRDNLQKLVRVGFLLSLPLSVGLCLLGKDIVTLFAGEQYLAAVYPLSVFAVRIVTLLIENITATQILFLHNKEKIVVIINIVWGIGNLVCNYFLFRWGILSPMTAILSTLCMELGVLVTEFYYIKRYLHIQVLIFCKQTLRYFFFALLFVPVTYGIKHYSTNEWLSFALSIISCIMLYSLCLHLSKDEIFQTIVQKVKNIVVSPFMLRS</sequence>
<keyword evidence="2" id="KW-1003">Cell membrane</keyword>
<feature type="transmembrane region" description="Helical" evidence="6">
    <location>
        <begin position="429"/>
        <end position="448"/>
    </location>
</feature>
<evidence type="ECO:0000313" key="8">
    <source>
        <dbReference type="Proteomes" id="UP000260795"/>
    </source>
</evidence>
<evidence type="ECO:0000256" key="2">
    <source>
        <dbReference type="ARBA" id="ARBA00022475"/>
    </source>
</evidence>
<protein>
    <submittedName>
        <fullName evidence="7">Flippase</fullName>
    </submittedName>
</protein>
<proteinExistence type="predicted"/>
<dbReference type="PANTHER" id="PTHR30250:SF11">
    <property type="entry name" value="O-ANTIGEN TRANSPORTER-RELATED"/>
    <property type="match status" value="1"/>
</dbReference>
<name>A0A3E4QPN2_BACUN</name>
<feature type="transmembrane region" description="Helical" evidence="6">
    <location>
        <begin position="118"/>
        <end position="136"/>
    </location>
</feature>
<keyword evidence="4 6" id="KW-1133">Transmembrane helix</keyword>
<feature type="transmembrane region" description="Helical" evidence="6">
    <location>
        <begin position="328"/>
        <end position="352"/>
    </location>
</feature>
<evidence type="ECO:0000256" key="5">
    <source>
        <dbReference type="ARBA" id="ARBA00023136"/>
    </source>
</evidence>
<feature type="transmembrane region" description="Helical" evidence="6">
    <location>
        <begin position="90"/>
        <end position="112"/>
    </location>
</feature>
<keyword evidence="5 6" id="KW-0472">Membrane</keyword>
<feature type="transmembrane region" description="Helical" evidence="6">
    <location>
        <begin position="20"/>
        <end position="37"/>
    </location>
</feature>
<evidence type="ECO:0000256" key="6">
    <source>
        <dbReference type="SAM" id="Phobius"/>
    </source>
</evidence>
<evidence type="ECO:0000313" key="7">
    <source>
        <dbReference type="EMBL" id="RGL08181.1"/>
    </source>
</evidence>
<feature type="transmembrane region" description="Helical" evidence="6">
    <location>
        <begin position="49"/>
        <end position="69"/>
    </location>
</feature>
<keyword evidence="3 6" id="KW-0812">Transmembrane</keyword>
<organism evidence="7 8">
    <name type="scientific">Bacteroides uniformis</name>
    <dbReference type="NCBI Taxonomy" id="820"/>
    <lineage>
        <taxon>Bacteria</taxon>
        <taxon>Pseudomonadati</taxon>
        <taxon>Bacteroidota</taxon>
        <taxon>Bacteroidia</taxon>
        <taxon>Bacteroidales</taxon>
        <taxon>Bacteroidaceae</taxon>
        <taxon>Bacteroides</taxon>
    </lineage>
</organism>
<gene>
    <name evidence="7" type="ORF">DXC80_19110</name>
</gene>
<dbReference type="RefSeq" id="WP_117681705.1">
    <property type="nucleotide sequence ID" value="NZ_QSRK01000047.1"/>
</dbReference>
<dbReference type="GO" id="GO:0005886">
    <property type="term" value="C:plasma membrane"/>
    <property type="evidence" value="ECO:0007669"/>
    <property type="project" value="UniProtKB-SubCell"/>
</dbReference>
<evidence type="ECO:0000256" key="3">
    <source>
        <dbReference type="ARBA" id="ARBA00022692"/>
    </source>
</evidence>
<dbReference type="PANTHER" id="PTHR30250">
    <property type="entry name" value="PST FAMILY PREDICTED COLANIC ACID TRANSPORTER"/>
    <property type="match status" value="1"/>
</dbReference>
<feature type="transmembrane region" description="Helical" evidence="6">
    <location>
        <begin position="389"/>
        <end position="408"/>
    </location>
</feature>
<dbReference type="InterPro" id="IPR002797">
    <property type="entry name" value="Polysacc_synth"/>
</dbReference>
<feature type="transmembrane region" description="Helical" evidence="6">
    <location>
        <begin position="256"/>
        <end position="276"/>
    </location>
</feature>
<dbReference type="EMBL" id="QSRK01000047">
    <property type="protein sequence ID" value="RGL08181.1"/>
    <property type="molecule type" value="Genomic_DNA"/>
</dbReference>
<reference evidence="7 8" key="1">
    <citation type="submission" date="2018-08" db="EMBL/GenBank/DDBJ databases">
        <title>A genome reference for cultivated species of the human gut microbiota.</title>
        <authorList>
            <person name="Zou Y."/>
            <person name="Xue W."/>
            <person name="Luo G."/>
        </authorList>
    </citation>
    <scope>NUCLEOTIDE SEQUENCE [LARGE SCALE GENOMIC DNA]</scope>
    <source>
        <strain evidence="7 8">TF08-13</strain>
    </source>
</reference>
<feature type="transmembrane region" description="Helical" evidence="6">
    <location>
        <begin position="454"/>
        <end position="473"/>
    </location>
</feature>
<feature type="transmembrane region" description="Helical" evidence="6">
    <location>
        <begin position="174"/>
        <end position="196"/>
    </location>
</feature>
<comment type="subcellular location">
    <subcellularLocation>
        <location evidence="1">Cell membrane</location>
        <topology evidence="1">Multi-pass membrane protein</topology>
    </subcellularLocation>
</comment>
<dbReference type="Pfam" id="PF01943">
    <property type="entry name" value="Polysacc_synt"/>
    <property type="match status" value="1"/>
</dbReference>
<dbReference type="AlphaFoldDB" id="A0A3E4QPN2"/>
<comment type="caution">
    <text evidence="7">The sequence shown here is derived from an EMBL/GenBank/DDBJ whole genome shotgun (WGS) entry which is preliminary data.</text>
</comment>
<evidence type="ECO:0000256" key="1">
    <source>
        <dbReference type="ARBA" id="ARBA00004651"/>
    </source>
</evidence>
<accession>A0A3E4QPN2</accession>
<feature type="transmembrane region" description="Helical" evidence="6">
    <location>
        <begin position="297"/>
        <end position="316"/>
    </location>
</feature>
<feature type="transmembrane region" description="Helical" evidence="6">
    <location>
        <begin position="217"/>
        <end position="236"/>
    </location>
</feature>
<dbReference type="CDD" id="cd13128">
    <property type="entry name" value="MATE_Wzx_like"/>
    <property type="match status" value="1"/>
</dbReference>
<feature type="transmembrane region" description="Helical" evidence="6">
    <location>
        <begin position="364"/>
        <end position="383"/>
    </location>
</feature>
<dbReference type="InterPro" id="IPR050833">
    <property type="entry name" value="Poly_Biosynth_Transport"/>
</dbReference>